<dbReference type="Proteomes" id="UP000245754">
    <property type="component" value="Unassembled WGS sequence"/>
</dbReference>
<accession>A0A316EYQ7</accession>
<organism evidence="2 3">
    <name type="scientific">Cupriavidus plantarum</name>
    <dbReference type="NCBI Taxonomy" id="942865"/>
    <lineage>
        <taxon>Bacteria</taxon>
        <taxon>Pseudomonadati</taxon>
        <taxon>Pseudomonadota</taxon>
        <taxon>Betaproteobacteria</taxon>
        <taxon>Burkholderiales</taxon>
        <taxon>Burkholderiaceae</taxon>
        <taxon>Cupriavidus</taxon>
    </lineage>
</organism>
<keyword evidence="3" id="KW-1185">Reference proteome</keyword>
<keyword evidence="1" id="KW-1133">Transmembrane helix</keyword>
<reference evidence="2 3" key="1">
    <citation type="submission" date="2018-05" db="EMBL/GenBank/DDBJ databases">
        <title>Genomic Encyclopedia of Type Strains, Phase IV (KMG-V): Genome sequencing to study the core and pangenomes of soil and plant-associated prokaryotes.</title>
        <authorList>
            <person name="Whitman W."/>
        </authorList>
    </citation>
    <scope>NUCLEOTIDE SEQUENCE [LARGE SCALE GENOMIC DNA]</scope>
    <source>
        <strain evidence="2 3">SLV-132</strain>
    </source>
</reference>
<sequence>MEPPVRKKPGPPLGRVPKMLGHPLFLSGLALILIATILAGVFA</sequence>
<comment type="caution">
    <text evidence="2">The sequence shown here is derived from an EMBL/GenBank/DDBJ whole genome shotgun (WGS) entry which is preliminary data.</text>
</comment>
<gene>
    <name evidence="2" type="ORF">C7419_1011054</name>
</gene>
<keyword evidence="1" id="KW-0812">Transmembrane</keyword>
<feature type="transmembrane region" description="Helical" evidence="1">
    <location>
        <begin position="20"/>
        <end position="42"/>
    </location>
</feature>
<dbReference type="RefSeq" id="WP_258307855.1">
    <property type="nucleotide sequence ID" value="NZ_QGGT01000001.1"/>
</dbReference>
<keyword evidence="1" id="KW-0472">Membrane</keyword>
<name>A0A316EYQ7_9BURK</name>
<dbReference type="EMBL" id="QGGT01000001">
    <property type="protein sequence ID" value="PWK37172.1"/>
    <property type="molecule type" value="Genomic_DNA"/>
</dbReference>
<dbReference type="AlphaFoldDB" id="A0A316EYQ7"/>
<protein>
    <submittedName>
        <fullName evidence="2">Uncharacterized protein</fullName>
    </submittedName>
</protein>
<proteinExistence type="predicted"/>
<evidence type="ECO:0000313" key="3">
    <source>
        <dbReference type="Proteomes" id="UP000245754"/>
    </source>
</evidence>
<evidence type="ECO:0000313" key="2">
    <source>
        <dbReference type="EMBL" id="PWK37172.1"/>
    </source>
</evidence>
<evidence type="ECO:0000256" key="1">
    <source>
        <dbReference type="SAM" id="Phobius"/>
    </source>
</evidence>